<dbReference type="Proteomes" id="UP000027120">
    <property type="component" value="Unassembled WGS sequence"/>
</dbReference>
<dbReference type="PANTHER" id="PTHR30454">
    <property type="entry name" value="4-HYDROXY-3-METHYLBUT-2-EN-1-YL DIPHOSPHATE SYNTHASE"/>
    <property type="match status" value="1"/>
</dbReference>
<reference evidence="1 2" key="1">
    <citation type="submission" date="2014-04" db="EMBL/GenBank/DDBJ databases">
        <authorList>
            <consortium name="International Citrus Genome Consortium"/>
            <person name="Gmitter F."/>
            <person name="Chen C."/>
            <person name="Farmerie W."/>
            <person name="Harkins T."/>
            <person name="Desany B."/>
            <person name="Mohiuddin M."/>
            <person name="Kodira C."/>
            <person name="Borodovsky M."/>
            <person name="Lomsadze A."/>
            <person name="Burns P."/>
            <person name="Jenkins J."/>
            <person name="Prochnik S."/>
            <person name="Shu S."/>
            <person name="Chapman J."/>
            <person name="Pitluck S."/>
            <person name="Schmutz J."/>
            <person name="Rokhsar D."/>
        </authorList>
    </citation>
    <scope>NUCLEOTIDE SEQUENCE</scope>
</reference>
<sequence>RLALKRLVDISMGVITPLSEQLTKPLPHAMVLVNLQELSTGAYKLLPEGTRLVVSLRGDESYEELEILKDIDATMILHDLPFNEDKIGRVQAARRLFEYLSENNLNFPVIHHIQFPNGIHRDDLVIGAGTNVGALLVDGLGDGLLLEAPGQDFDFLRDTSFNLLQGVCLMSIMW</sequence>
<proteinExistence type="predicted"/>
<feature type="non-terminal residue" evidence="1">
    <location>
        <position position="1"/>
    </location>
</feature>
<dbReference type="GO" id="GO:0046429">
    <property type="term" value="F:4-hydroxy-3-methylbut-2-en-1-yl diphosphate synthase activity (ferredoxin)"/>
    <property type="evidence" value="ECO:0007669"/>
    <property type="project" value="InterPro"/>
</dbReference>
<keyword evidence="2" id="KW-1185">Reference proteome</keyword>
<name>A0A067G0X6_CITSI</name>
<organism evidence="1 2">
    <name type="scientific">Citrus sinensis</name>
    <name type="common">Sweet orange</name>
    <name type="synonym">Citrus aurantium var. sinensis</name>
    <dbReference type="NCBI Taxonomy" id="2711"/>
    <lineage>
        <taxon>Eukaryota</taxon>
        <taxon>Viridiplantae</taxon>
        <taxon>Streptophyta</taxon>
        <taxon>Embryophyta</taxon>
        <taxon>Tracheophyta</taxon>
        <taxon>Spermatophyta</taxon>
        <taxon>Magnoliopsida</taxon>
        <taxon>eudicotyledons</taxon>
        <taxon>Gunneridae</taxon>
        <taxon>Pentapetalae</taxon>
        <taxon>rosids</taxon>
        <taxon>malvids</taxon>
        <taxon>Sapindales</taxon>
        <taxon>Rutaceae</taxon>
        <taxon>Aurantioideae</taxon>
        <taxon>Citrus</taxon>
    </lineage>
</organism>
<dbReference type="GO" id="GO:0016114">
    <property type="term" value="P:terpenoid biosynthetic process"/>
    <property type="evidence" value="ECO:0007669"/>
    <property type="project" value="InterPro"/>
</dbReference>
<dbReference type="PANTHER" id="PTHR30454:SF0">
    <property type="entry name" value="4-HYDROXY-3-METHYLBUT-2-EN-1-YL DIPHOSPHATE SYNTHASE (FERREDOXIN), CHLOROPLASTIC"/>
    <property type="match status" value="1"/>
</dbReference>
<dbReference type="EMBL" id="KK784886">
    <property type="protein sequence ID" value="KDO73264.1"/>
    <property type="molecule type" value="Genomic_DNA"/>
</dbReference>
<evidence type="ECO:0000313" key="1">
    <source>
        <dbReference type="EMBL" id="KDO73264.1"/>
    </source>
</evidence>
<gene>
    <name evidence="1" type="ORF">CISIN_1g0046341mg</name>
</gene>
<evidence type="ECO:0000313" key="2">
    <source>
        <dbReference type="Proteomes" id="UP000027120"/>
    </source>
</evidence>
<protein>
    <submittedName>
        <fullName evidence="1">Uncharacterized protein</fullName>
    </submittedName>
</protein>
<dbReference type="InterPro" id="IPR004588">
    <property type="entry name" value="IspG_bac-typ"/>
</dbReference>
<dbReference type="AlphaFoldDB" id="A0A067G0X6"/>
<accession>A0A067G0X6</accession>